<evidence type="ECO:0000256" key="1">
    <source>
        <dbReference type="SAM" id="MobiDB-lite"/>
    </source>
</evidence>
<feature type="compositionally biased region" description="Low complexity" evidence="1">
    <location>
        <begin position="8"/>
        <end position="22"/>
    </location>
</feature>
<comment type="caution">
    <text evidence="2">The sequence shown here is derived from an EMBL/GenBank/DDBJ whole genome shotgun (WGS) entry which is preliminary data.</text>
</comment>
<dbReference type="AlphaFoldDB" id="A0A5C5VSZ2"/>
<dbReference type="RefSeq" id="WP_146512173.1">
    <property type="nucleotide sequence ID" value="NZ_SIHI01000047.1"/>
</dbReference>
<protein>
    <submittedName>
        <fullName evidence="2">Uncharacterized protein</fullName>
    </submittedName>
</protein>
<evidence type="ECO:0000313" key="3">
    <source>
        <dbReference type="Proteomes" id="UP000317243"/>
    </source>
</evidence>
<evidence type="ECO:0000313" key="2">
    <source>
        <dbReference type="EMBL" id="TWT40861.1"/>
    </source>
</evidence>
<feature type="region of interest" description="Disordered" evidence="1">
    <location>
        <begin position="1"/>
        <end position="31"/>
    </location>
</feature>
<dbReference type="EMBL" id="SIHI01000047">
    <property type="protein sequence ID" value="TWT40861.1"/>
    <property type="molecule type" value="Genomic_DNA"/>
</dbReference>
<gene>
    <name evidence="2" type="ORF">KOR42_48570</name>
</gene>
<dbReference type="Proteomes" id="UP000317243">
    <property type="component" value="Unassembled WGS sequence"/>
</dbReference>
<keyword evidence="3" id="KW-1185">Reference proteome</keyword>
<reference evidence="2 3" key="1">
    <citation type="submission" date="2019-02" db="EMBL/GenBank/DDBJ databases">
        <title>Deep-cultivation of Planctomycetes and their phenomic and genomic characterization uncovers novel biology.</title>
        <authorList>
            <person name="Wiegand S."/>
            <person name="Jogler M."/>
            <person name="Boedeker C."/>
            <person name="Pinto D."/>
            <person name="Vollmers J."/>
            <person name="Rivas-Marin E."/>
            <person name="Kohn T."/>
            <person name="Peeters S.H."/>
            <person name="Heuer A."/>
            <person name="Rast P."/>
            <person name="Oberbeckmann S."/>
            <person name="Bunk B."/>
            <person name="Jeske O."/>
            <person name="Meyerdierks A."/>
            <person name="Storesund J.E."/>
            <person name="Kallscheuer N."/>
            <person name="Luecker S."/>
            <person name="Lage O.M."/>
            <person name="Pohl T."/>
            <person name="Merkel B.J."/>
            <person name="Hornburger P."/>
            <person name="Mueller R.-W."/>
            <person name="Bruemmer F."/>
            <person name="Labrenz M."/>
            <person name="Spormann A.M."/>
            <person name="Op Den Camp H."/>
            <person name="Overmann J."/>
            <person name="Amann R."/>
            <person name="Jetten M.S.M."/>
            <person name="Mascher T."/>
            <person name="Medema M.H."/>
            <person name="Devos D.P."/>
            <person name="Kaster A.-K."/>
            <person name="Ovreas L."/>
            <person name="Rohde M."/>
            <person name="Galperin M.Y."/>
            <person name="Jogler C."/>
        </authorList>
    </citation>
    <scope>NUCLEOTIDE SEQUENCE [LARGE SCALE GENOMIC DNA]</scope>
    <source>
        <strain evidence="2 3">KOR42</strain>
    </source>
</reference>
<sequence length="63" mass="7152">MSTSTQQATFTPTPRRIAPTATEPIESGELAEELNRLEATERAELDRQRQEELARQRALARLD</sequence>
<accession>A0A5C5VSZ2</accession>
<name>A0A5C5VSZ2_9PLAN</name>
<organism evidence="2 3">
    <name type="scientific">Thalassoglobus neptunius</name>
    <dbReference type="NCBI Taxonomy" id="1938619"/>
    <lineage>
        <taxon>Bacteria</taxon>
        <taxon>Pseudomonadati</taxon>
        <taxon>Planctomycetota</taxon>
        <taxon>Planctomycetia</taxon>
        <taxon>Planctomycetales</taxon>
        <taxon>Planctomycetaceae</taxon>
        <taxon>Thalassoglobus</taxon>
    </lineage>
</organism>
<proteinExistence type="predicted"/>